<evidence type="ECO:0000256" key="6">
    <source>
        <dbReference type="SAM" id="Phobius"/>
    </source>
</evidence>
<comment type="caution">
    <text evidence="8">The sequence shown here is derived from an EMBL/GenBank/DDBJ whole genome shotgun (WGS) entry which is preliminary data.</text>
</comment>
<feature type="transmembrane region" description="Helical" evidence="6">
    <location>
        <begin position="490"/>
        <end position="510"/>
    </location>
</feature>
<comment type="subcellular location">
    <subcellularLocation>
        <location evidence="1">Membrane</location>
        <topology evidence="1">Multi-pass membrane protein</topology>
    </subcellularLocation>
</comment>
<keyword evidence="9" id="KW-1185">Reference proteome</keyword>
<keyword evidence="5 6" id="KW-0472">Membrane</keyword>
<evidence type="ECO:0000256" key="5">
    <source>
        <dbReference type="ARBA" id="ARBA00023136"/>
    </source>
</evidence>
<feature type="transmembrane region" description="Helical" evidence="6">
    <location>
        <begin position="522"/>
        <end position="540"/>
    </location>
</feature>
<organism evidence="8 9">
    <name type="scientific">Artemia franciscana</name>
    <name type="common">Brine shrimp</name>
    <name type="synonym">Artemia sanfranciscana</name>
    <dbReference type="NCBI Taxonomy" id="6661"/>
    <lineage>
        <taxon>Eukaryota</taxon>
        <taxon>Metazoa</taxon>
        <taxon>Ecdysozoa</taxon>
        <taxon>Arthropoda</taxon>
        <taxon>Crustacea</taxon>
        <taxon>Branchiopoda</taxon>
        <taxon>Anostraca</taxon>
        <taxon>Artemiidae</taxon>
        <taxon>Artemia</taxon>
    </lineage>
</organism>
<dbReference type="AlphaFoldDB" id="A0AA88LJL3"/>
<evidence type="ECO:0000256" key="1">
    <source>
        <dbReference type="ARBA" id="ARBA00004141"/>
    </source>
</evidence>
<evidence type="ECO:0000256" key="4">
    <source>
        <dbReference type="ARBA" id="ARBA00022989"/>
    </source>
</evidence>
<dbReference type="Pfam" id="PF12832">
    <property type="entry name" value="MFS_1_like"/>
    <property type="match status" value="1"/>
</dbReference>
<evidence type="ECO:0000259" key="7">
    <source>
        <dbReference type="Pfam" id="PF12832"/>
    </source>
</evidence>
<feature type="transmembrane region" description="Helical" evidence="6">
    <location>
        <begin position="378"/>
        <end position="398"/>
    </location>
</feature>
<feature type="transmembrane region" description="Helical" evidence="6">
    <location>
        <begin position="457"/>
        <end position="478"/>
    </location>
</feature>
<dbReference type="PANTHER" id="PTHR16172:SF41">
    <property type="entry name" value="MAJOR FACILITATOR SUPERFAMILY DOMAIN-CONTAINING PROTEIN 6-LIKE"/>
    <property type="match status" value="1"/>
</dbReference>
<feature type="transmembrane region" description="Helical" evidence="6">
    <location>
        <begin position="72"/>
        <end position="92"/>
    </location>
</feature>
<evidence type="ECO:0000256" key="3">
    <source>
        <dbReference type="ARBA" id="ARBA00022692"/>
    </source>
</evidence>
<feature type="transmembrane region" description="Helical" evidence="6">
    <location>
        <begin position="546"/>
        <end position="564"/>
    </location>
</feature>
<dbReference type="Proteomes" id="UP001187531">
    <property type="component" value="Unassembled WGS sequence"/>
</dbReference>
<evidence type="ECO:0000313" key="9">
    <source>
        <dbReference type="Proteomes" id="UP001187531"/>
    </source>
</evidence>
<dbReference type="GO" id="GO:0016020">
    <property type="term" value="C:membrane"/>
    <property type="evidence" value="ECO:0007669"/>
    <property type="project" value="UniProtKB-SubCell"/>
</dbReference>
<evidence type="ECO:0000256" key="2">
    <source>
        <dbReference type="ARBA" id="ARBA00005241"/>
    </source>
</evidence>
<dbReference type="Gene3D" id="1.20.1250.20">
    <property type="entry name" value="MFS general substrate transporter like domains"/>
    <property type="match status" value="1"/>
</dbReference>
<dbReference type="SUPFAM" id="SSF103473">
    <property type="entry name" value="MFS general substrate transporter"/>
    <property type="match status" value="2"/>
</dbReference>
<dbReference type="InterPro" id="IPR024989">
    <property type="entry name" value="MFS_assoc_dom"/>
</dbReference>
<feature type="transmembrane region" description="Helical" evidence="6">
    <location>
        <begin position="7"/>
        <end position="28"/>
    </location>
</feature>
<accession>A0AA88LJL3</accession>
<dbReference type="InterPro" id="IPR051717">
    <property type="entry name" value="MFS_MFSD6"/>
</dbReference>
<feature type="transmembrane region" description="Helical" evidence="6">
    <location>
        <begin position="305"/>
        <end position="329"/>
    </location>
</feature>
<gene>
    <name evidence="8" type="ORF">QYM36_000605</name>
</gene>
<reference evidence="8" key="1">
    <citation type="submission" date="2023-07" db="EMBL/GenBank/DDBJ databases">
        <title>Chromosome-level genome assembly of Artemia franciscana.</title>
        <authorList>
            <person name="Jo E."/>
        </authorList>
    </citation>
    <scope>NUCLEOTIDE SEQUENCE</scope>
    <source>
        <tissue evidence="8">Whole body</tissue>
    </source>
</reference>
<dbReference type="PROSITE" id="PS51257">
    <property type="entry name" value="PROKAR_LIPOPROTEIN"/>
    <property type="match status" value="1"/>
</dbReference>
<comment type="similarity">
    <text evidence="2">Belongs to the major facilitator superfamily. MFSD6 family.</text>
</comment>
<feature type="transmembrane region" description="Helical" evidence="6">
    <location>
        <begin position="40"/>
        <end position="60"/>
    </location>
</feature>
<proteinExistence type="inferred from homology"/>
<dbReference type="InterPro" id="IPR036259">
    <property type="entry name" value="MFS_trans_sf"/>
</dbReference>
<sequence length="640" mass="70566">MNRQSIILTLIYTFFYGGIGCIFPFISIHLRKVGLSDNEIGILTSLTSLSSFLALPLLVLGTQSKLGLRATIAVVCIFNFFLCFLLVVAPKYKLFLDPSQPSRFACSENGSVIIQQKCSEACYQNDIPRQIILHSCKLPESNSFPEQGIGIEDIEAVKNFSASDNITQNESDFPSSGFSEDKTENPICPDILDEDMMTDLSTDEIRTFCENKTSRKLHHICLTNSTGSSQCHVLTENMNTLTIEVLFTNSETRANECFYPLKSLSHLEENFVNAFCRLPPKGLLTCDIKDPDMCVHSIGNKEVTFWYSLCILSMLEVMVLFGVISLGMFSSKKMEKGSMKDPRKRLTRASFNSEDSIVIKPLGVKESSSTGMFLQNTACLFAGIIGFTTFSGLSGIMASTTSHSSYLLVSAVLWGVVAFLAGIFPEGKERILRRNHEPLIDTISFTSIIGILNCKRIIGLIFTEVTLGLMFGISTTILQWRLNKAEISCITLTAICVIFGVLALSTGALIPSINKNIGYWNFFLISLCVYSIRFFGNIIWTSNISFVALEAANVIPGFLAWNVGLKEAEWTATKQLNSAFAVCIISHFSVGRSLGNLAGSFGGLYIGAEATLLLSGCICLCIVKVWLFIEYGALGFKRRH</sequence>
<name>A0AA88LJL3_ARTSF</name>
<evidence type="ECO:0000313" key="8">
    <source>
        <dbReference type="EMBL" id="KAK2726206.1"/>
    </source>
</evidence>
<keyword evidence="4 6" id="KW-1133">Transmembrane helix</keyword>
<keyword evidence="3 6" id="KW-0812">Transmembrane</keyword>
<dbReference type="EMBL" id="JAVRJZ010000002">
    <property type="protein sequence ID" value="KAK2726206.1"/>
    <property type="molecule type" value="Genomic_DNA"/>
</dbReference>
<feature type="transmembrane region" description="Helical" evidence="6">
    <location>
        <begin position="404"/>
        <end position="424"/>
    </location>
</feature>
<dbReference type="PANTHER" id="PTHR16172">
    <property type="entry name" value="MAJOR FACILITATOR SUPERFAMILY DOMAIN-CONTAINING PROTEIN 6-LIKE"/>
    <property type="match status" value="1"/>
</dbReference>
<feature type="transmembrane region" description="Helical" evidence="6">
    <location>
        <begin position="606"/>
        <end position="629"/>
    </location>
</feature>
<feature type="domain" description="Major facilitator superfamily associated" evidence="7">
    <location>
        <begin position="7"/>
        <end position="318"/>
    </location>
</feature>
<feature type="transmembrane region" description="Helical" evidence="6">
    <location>
        <begin position="576"/>
        <end position="594"/>
    </location>
</feature>
<protein>
    <recommendedName>
        <fullName evidence="7">Major facilitator superfamily associated domain-containing protein</fullName>
    </recommendedName>
</protein>